<evidence type="ECO:0000313" key="2">
    <source>
        <dbReference type="Proteomes" id="UP000637628"/>
    </source>
</evidence>
<reference evidence="1 2" key="1">
    <citation type="submission" date="2021-01" db="EMBL/GenBank/DDBJ databases">
        <title>Whole genome shotgun sequence of Actinoplanes durhamensis NBRC 14914.</title>
        <authorList>
            <person name="Komaki H."/>
            <person name="Tamura T."/>
        </authorList>
    </citation>
    <scope>NUCLEOTIDE SEQUENCE [LARGE SCALE GENOMIC DNA]</scope>
    <source>
        <strain evidence="1 2">NBRC 14914</strain>
    </source>
</reference>
<proteinExistence type="predicted"/>
<organism evidence="1 2">
    <name type="scientific">Paractinoplanes durhamensis</name>
    <dbReference type="NCBI Taxonomy" id="113563"/>
    <lineage>
        <taxon>Bacteria</taxon>
        <taxon>Bacillati</taxon>
        <taxon>Actinomycetota</taxon>
        <taxon>Actinomycetes</taxon>
        <taxon>Micromonosporales</taxon>
        <taxon>Micromonosporaceae</taxon>
        <taxon>Paractinoplanes</taxon>
    </lineage>
</organism>
<protein>
    <submittedName>
        <fullName evidence="1">Uncharacterized protein</fullName>
    </submittedName>
</protein>
<keyword evidence="2" id="KW-1185">Reference proteome</keyword>
<sequence length="145" mass="16283">MLMAELAKMFDAAETAEIEARPVAMGPANTVDALELAAGWAGRVEKFDRDRALPWSDRTVWNEHDLAGALFLRDFLQQALDGLPQPIRQKLAQFVEAADSTFRGYTIDDPDGKMAKIADVDPNGRPWWWRRVPVDGPIVQDLTNY</sequence>
<dbReference type="EMBL" id="BOML01000009">
    <property type="protein sequence ID" value="GID99639.1"/>
    <property type="molecule type" value="Genomic_DNA"/>
</dbReference>
<evidence type="ECO:0000313" key="1">
    <source>
        <dbReference type="EMBL" id="GID99639.1"/>
    </source>
</evidence>
<accession>A0ABQ3YPY3</accession>
<comment type="caution">
    <text evidence="1">The sequence shown here is derived from an EMBL/GenBank/DDBJ whole genome shotgun (WGS) entry which is preliminary data.</text>
</comment>
<dbReference type="RefSeq" id="WP_379130742.1">
    <property type="nucleotide sequence ID" value="NZ_JBHTFU010000001.1"/>
</dbReference>
<name>A0ABQ3YPY3_9ACTN</name>
<dbReference type="Proteomes" id="UP000637628">
    <property type="component" value="Unassembled WGS sequence"/>
</dbReference>
<gene>
    <name evidence="1" type="ORF">Adu01nite_09900</name>
</gene>